<dbReference type="GO" id="GO:0016651">
    <property type="term" value="F:oxidoreductase activity, acting on NAD(P)H"/>
    <property type="evidence" value="ECO:0007669"/>
    <property type="project" value="TreeGrafter"/>
</dbReference>
<keyword evidence="2" id="KW-0560">Oxidoreductase</keyword>
<reference evidence="5" key="1">
    <citation type="submission" date="2016-10" db="EMBL/GenBank/DDBJ databases">
        <authorList>
            <person name="Varghese N."/>
            <person name="Submissions S."/>
        </authorList>
    </citation>
    <scope>NUCLEOTIDE SEQUENCE [LARGE SCALE GENOMIC DNA]</scope>
    <source>
        <strain evidence="5">BL36</strain>
    </source>
</reference>
<feature type="domain" description="Enoyl reductase (ER)" evidence="3">
    <location>
        <begin position="14"/>
        <end position="328"/>
    </location>
</feature>
<dbReference type="CDD" id="cd05276">
    <property type="entry name" value="p53_inducible_oxidoreductase"/>
    <property type="match status" value="1"/>
</dbReference>
<dbReference type="Gene3D" id="3.40.50.720">
    <property type="entry name" value="NAD(P)-binding Rossmann-like Domain"/>
    <property type="match status" value="1"/>
</dbReference>
<gene>
    <name evidence="4" type="ORF">SAMN05192568_11075</name>
</gene>
<dbReference type="InterPro" id="IPR014189">
    <property type="entry name" value="Quinone_OxRdtase_PIG3"/>
</dbReference>
<organism evidence="4 5">
    <name type="scientific">Methylobacterium pseudosasicola</name>
    <dbReference type="NCBI Taxonomy" id="582667"/>
    <lineage>
        <taxon>Bacteria</taxon>
        <taxon>Pseudomonadati</taxon>
        <taxon>Pseudomonadota</taxon>
        <taxon>Alphaproteobacteria</taxon>
        <taxon>Hyphomicrobiales</taxon>
        <taxon>Methylobacteriaceae</taxon>
        <taxon>Methylobacterium</taxon>
    </lineage>
</organism>
<sequence>MSTGMRAVIAAGPGGPEVLRMVERPRPEPGQGQVLVRVEAAGINRPDVMQREGRYPPPPGASDVLGLELAGIVEALGPGAGRFRPGDRVMALVQSGAYAEWAVVDEAVALPVPEGLPAVEAGAIPETYFTVWSNVFERARLQAGESLLIHGGSSGIGTTAILLAKARGARVIVTAGSPEKCAACLKLGADAAIDYRQEDFVAAAKAATDGRGPDVILDMVGGPYIARNLDAVAVDGRIAQIAFQQGSRVTEIDFQPLLMKRVTLTGSTLRARPVALKARLADALAEHVLPLLAAGRARPPIDSVFPFDRVAEAHARMDAGQHIGKIVLSMGDAAQGSR</sequence>
<dbReference type="STRING" id="582667.SAMN05192568_11075"/>
<dbReference type="InterPro" id="IPR013154">
    <property type="entry name" value="ADH-like_N"/>
</dbReference>
<dbReference type="EMBL" id="FOTK01000107">
    <property type="protein sequence ID" value="SFN01934.1"/>
    <property type="molecule type" value="Genomic_DNA"/>
</dbReference>
<dbReference type="InterPro" id="IPR020843">
    <property type="entry name" value="ER"/>
</dbReference>
<dbReference type="SMART" id="SM00829">
    <property type="entry name" value="PKS_ER"/>
    <property type="match status" value="1"/>
</dbReference>
<keyword evidence="5" id="KW-1185">Reference proteome</keyword>
<dbReference type="InterPro" id="IPR013149">
    <property type="entry name" value="ADH-like_C"/>
</dbReference>
<evidence type="ECO:0000256" key="2">
    <source>
        <dbReference type="ARBA" id="ARBA00023002"/>
    </source>
</evidence>
<dbReference type="InterPro" id="IPR036291">
    <property type="entry name" value="NAD(P)-bd_dom_sf"/>
</dbReference>
<dbReference type="SUPFAM" id="SSF50129">
    <property type="entry name" value="GroES-like"/>
    <property type="match status" value="1"/>
</dbReference>
<protein>
    <submittedName>
        <fullName evidence="4">Putative NAD(P)H quinone oxidoreductase, PIG3 family</fullName>
    </submittedName>
</protein>
<dbReference type="Pfam" id="PF00107">
    <property type="entry name" value="ADH_zinc_N"/>
    <property type="match status" value="1"/>
</dbReference>
<dbReference type="Gene3D" id="3.90.180.10">
    <property type="entry name" value="Medium-chain alcohol dehydrogenases, catalytic domain"/>
    <property type="match status" value="1"/>
</dbReference>
<evidence type="ECO:0000313" key="4">
    <source>
        <dbReference type="EMBL" id="SFN01934.1"/>
    </source>
</evidence>
<dbReference type="AlphaFoldDB" id="A0A1I4VKX2"/>
<evidence type="ECO:0000313" key="5">
    <source>
        <dbReference type="Proteomes" id="UP000199048"/>
    </source>
</evidence>
<dbReference type="RefSeq" id="WP_092047582.1">
    <property type="nucleotide sequence ID" value="NZ_FOTK01000107.1"/>
</dbReference>
<name>A0A1I4VKX2_9HYPH</name>
<dbReference type="GO" id="GO:0070402">
    <property type="term" value="F:NADPH binding"/>
    <property type="evidence" value="ECO:0007669"/>
    <property type="project" value="TreeGrafter"/>
</dbReference>
<dbReference type="PANTHER" id="PTHR48106">
    <property type="entry name" value="QUINONE OXIDOREDUCTASE PIG3-RELATED"/>
    <property type="match status" value="1"/>
</dbReference>
<dbReference type="OrthoDB" id="9780520at2"/>
<dbReference type="PANTHER" id="PTHR48106:SF8">
    <property type="entry name" value="OS02G0805600 PROTEIN"/>
    <property type="match status" value="1"/>
</dbReference>
<keyword evidence="1" id="KW-0521">NADP</keyword>
<evidence type="ECO:0000256" key="1">
    <source>
        <dbReference type="ARBA" id="ARBA00022857"/>
    </source>
</evidence>
<proteinExistence type="predicted"/>
<dbReference type="Proteomes" id="UP000199048">
    <property type="component" value="Unassembled WGS sequence"/>
</dbReference>
<accession>A0A1I4VKX2</accession>
<dbReference type="NCBIfam" id="TIGR02824">
    <property type="entry name" value="quinone_pig3"/>
    <property type="match status" value="1"/>
</dbReference>
<evidence type="ECO:0000259" key="3">
    <source>
        <dbReference type="SMART" id="SM00829"/>
    </source>
</evidence>
<dbReference type="SUPFAM" id="SSF51735">
    <property type="entry name" value="NAD(P)-binding Rossmann-fold domains"/>
    <property type="match status" value="1"/>
</dbReference>
<dbReference type="InterPro" id="IPR011032">
    <property type="entry name" value="GroES-like_sf"/>
</dbReference>
<dbReference type="Pfam" id="PF08240">
    <property type="entry name" value="ADH_N"/>
    <property type="match status" value="1"/>
</dbReference>